<organism evidence="1 2">
    <name type="scientific">Alkalimonas amylolytica</name>
    <dbReference type="NCBI Taxonomy" id="152573"/>
    <lineage>
        <taxon>Bacteria</taxon>
        <taxon>Pseudomonadati</taxon>
        <taxon>Pseudomonadota</taxon>
        <taxon>Gammaproteobacteria</taxon>
        <taxon>Alkalimonas</taxon>
    </lineage>
</organism>
<dbReference type="Proteomes" id="UP000198773">
    <property type="component" value="Unassembled WGS sequence"/>
</dbReference>
<evidence type="ECO:0000313" key="2">
    <source>
        <dbReference type="Proteomes" id="UP000198773"/>
    </source>
</evidence>
<accession>A0A1H4CEB7</accession>
<gene>
    <name evidence="1" type="ORF">SAMN04488051_104108</name>
</gene>
<protein>
    <submittedName>
        <fullName evidence="1">Uncharacterized protein</fullName>
    </submittedName>
</protein>
<sequence length="425" mass="47350">MVGFTLSKLLTRILLGCLLLLALLSFLLLDFKPSVQNSYPVTPETALLAETFGSRLKGRALQQQHLYITLQESQALIAIGQRAFPKVQAEASMTADRATLALSYPLLAGALHLNVQASLVPEEQGDWLERVQLGSVSIPGSWVLRVLSWQASRMLGSDEVAHLIYAVEQVQLEPNRVRFRFAIPDNLKGGLRSGLPLQRFLHHEPDRTEAYLQQLQAHYLQHKSQELSSYLSVVFHAAYVHSEQAEVSAVLENQAALLALGAFFGPVHFDWLLADGHKLVLTRPGTGEVQLAGRFDLQQHFVYSAVIKALTNRELGLLAGEMKELLDTNPGRSGFSFVDLLADKAGLRFAELALQSEDSAKNLQAFFLQPRDDSDLLPEFESLHEGIQYEQFLSYYVDLDSAAYQKRLALIQQKLGAMPLYRGKD</sequence>
<reference evidence="1 2" key="1">
    <citation type="submission" date="2016-10" db="EMBL/GenBank/DDBJ databases">
        <authorList>
            <person name="de Groot N.N."/>
        </authorList>
    </citation>
    <scope>NUCLEOTIDE SEQUENCE [LARGE SCALE GENOMIC DNA]</scope>
    <source>
        <strain evidence="1 2">CGMCC 1.3430</strain>
    </source>
</reference>
<evidence type="ECO:0000313" key="1">
    <source>
        <dbReference type="EMBL" id="SEA58412.1"/>
    </source>
</evidence>
<dbReference type="AlphaFoldDB" id="A0A1H4CEB7"/>
<keyword evidence="2" id="KW-1185">Reference proteome</keyword>
<dbReference type="STRING" id="152573.SAMN04488051_104108"/>
<proteinExistence type="predicted"/>
<name>A0A1H4CEB7_ALKAM</name>
<dbReference type="EMBL" id="FNRM01000004">
    <property type="protein sequence ID" value="SEA58412.1"/>
    <property type="molecule type" value="Genomic_DNA"/>
</dbReference>